<keyword evidence="1" id="KW-0812">Transmembrane</keyword>
<comment type="caution">
    <text evidence="1">The sequence shown here is derived from an EMBL/GenBank/DDBJ whole genome shotgun (WGS) entry which is preliminary data.</text>
</comment>
<dbReference type="Proteomes" id="UP001489719">
    <property type="component" value="Unassembled WGS sequence"/>
</dbReference>
<dbReference type="EMBL" id="MU970091">
    <property type="protein sequence ID" value="KAK9321769.1"/>
    <property type="molecule type" value="Genomic_DNA"/>
</dbReference>
<proteinExistence type="predicted"/>
<organism evidence="1 2">
    <name type="scientific">Lipomyces orientalis</name>
    <dbReference type="NCBI Taxonomy" id="1233043"/>
    <lineage>
        <taxon>Eukaryota</taxon>
        <taxon>Fungi</taxon>
        <taxon>Dikarya</taxon>
        <taxon>Ascomycota</taxon>
        <taxon>Saccharomycotina</taxon>
        <taxon>Lipomycetes</taxon>
        <taxon>Lipomycetales</taxon>
        <taxon>Lipomycetaceae</taxon>
        <taxon>Lipomyces</taxon>
    </lineage>
</organism>
<evidence type="ECO:0000313" key="1">
    <source>
        <dbReference type="EMBL" id="KAK9321769.1"/>
    </source>
</evidence>
<gene>
    <name evidence="1" type="ORF">V1517DRAFT_261717</name>
</gene>
<keyword evidence="1" id="KW-0472">Membrane</keyword>
<reference evidence="2" key="1">
    <citation type="journal article" date="2024" name="Front. Bioeng. Biotechnol.">
        <title>Genome-scale model development and genomic sequencing of the oleaginous clade Lipomyces.</title>
        <authorList>
            <person name="Czajka J.J."/>
            <person name="Han Y."/>
            <person name="Kim J."/>
            <person name="Mondo S.J."/>
            <person name="Hofstad B.A."/>
            <person name="Robles A."/>
            <person name="Haridas S."/>
            <person name="Riley R."/>
            <person name="LaButti K."/>
            <person name="Pangilinan J."/>
            <person name="Andreopoulos W."/>
            <person name="Lipzen A."/>
            <person name="Yan J."/>
            <person name="Wang M."/>
            <person name="Ng V."/>
            <person name="Grigoriev I.V."/>
            <person name="Spatafora J.W."/>
            <person name="Magnuson J.K."/>
            <person name="Baker S.E."/>
            <person name="Pomraning K.R."/>
        </authorList>
    </citation>
    <scope>NUCLEOTIDE SEQUENCE [LARGE SCALE GENOMIC DNA]</scope>
    <source>
        <strain evidence="2">CBS 10300</strain>
    </source>
</reference>
<keyword evidence="2" id="KW-1185">Reference proteome</keyword>
<name>A0ACC3TKQ7_9ASCO</name>
<accession>A0ACC3TKQ7</accession>
<sequence length="537" mass="61422">MIFWFGVFFIAFLQKMAMQIFPSLATKSFSAVNGIRRRILLPAVFNGVHTAPLRFLNTNWALLPTRGESLAITVFMLMNFIFLFVNYDLFLGNYYWPTSTNIQLIRYFSDRAGIMAFVQTPALILFASRNNFLSWLTGWGFQTFMVYHRWVARVMYFNAVIHSIGYTAYGLYYGKGTLAAYYEDTYWKWGVVATVIGGLVMIQAAYVMRHKWYEIFLIIHIIFVAIFIVGLWYHCEDLGYMEYVYASIAIWVFDRVIRIIRLTAFGLTANADAKIIGDVIELQVAAPRCGWTARAGQYAYIYFRYFNFWENHPFSLVEKRGDKYIFVAKVKGGATKKLWNYLSKKPDSSAKLGVWIEGPYGEKFNTVPFGTVLLIAGGIGISAMYGYATELKQRAKAGQQHVILLWVCRREDTVYPLTTQIFEMYKDEGVEVHLYITDDSKRGSTVKEEERSNDEKSADTSNAASDDAIEFLLSSAKNIRPDLTRTITDVVRSATTSVAVVVCGPDEMNDECRRATVANIDYGTTRVEYFEEAFAWA</sequence>
<evidence type="ECO:0000313" key="2">
    <source>
        <dbReference type="Proteomes" id="UP001489719"/>
    </source>
</evidence>
<protein>
    <submittedName>
        <fullName evidence="1">Ferric reductase like transmembrane component-domain-containing protein</fullName>
    </submittedName>
</protein>